<evidence type="ECO:0000313" key="3">
    <source>
        <dbReference type="Proteomes" id="UP000647241"/>
    </source>
</evidence>
<dbReference type="PANTHER" id="PTHR47197">
    <property type="entry name" value="PROTEIN NIRF"/>
    <property type="match status" value="1"/>
</dbReference>
<dbReference type="InterPro" id="IPR015943">
    <property type="entry name" value="WD40/YVTN_repeat-like_dom_sf"/>
</dbReference>
<dbReference type="SUPFAM" id="SSF51004">
    <property type="entry name" value="C-terminal (heme d1) domain of cytochrome cd1-nitrite reductase"/>
    <property type="match status" value="1"/>
</dbReference>
<evidence type="ECO:0000256" key="1">
    <source>
        <dbReference type="SAM" id="SignalP"/>
    </source>
</evidence>
<dbReference type="EMBL" id="BMGT01000003">
    <property type="protein sequence ID" value="GGG83716.1"/>
    <property type="molecule type" value="Genomic_DNA"/>
</dbReference>
<dbReference type="Gene3D" id="2.130.10.10">
    <property type="entry name" value="YVTN repeat-like/Quinoprotein amine dehydrogenase"/>
    <property type="match status" value="1"/>
</dbReference>
<feature type="signal peptide" evidence="1">
    <location>
        <begin position="1"/>
        <end position="22"/>
    </location>
</feature>
<evidence type="ECO:0008006" key="4">
    <source>
        <dbReference type="Google" id="ProtNLM"/>
    </source>
</evidence>
<proteinExistence type="predicted"/>
<dbReference type="AlphaFoldDB" id="A0A917HMK0"/>
<keyword evidence="1" id="KW-0732">Signal</keyword>
<reference evidence="2" key="1">
    <citation type="journal article" date="2014" name="Int. J. Syst. Evol. Microbiol.">
        <title>Complete genome sequence of Corynebacterium casei LMG S-19264T (=DSM 44701T), isolated from a smear-ripened cheese.</title>
        <authorList>
            <consortium name="US DOE Joint Genome Institute (JGI-PGF)"/>
            <person name="Walter F."/>
            <person name="Albersmeier A."/>
            <person name="Kalinowski J."/>
            <person name="Ruckert C."/>
        </authorList>
    </citation>
    <scope>NUCLEOTIDE SEQUENCE</scope>
    <source>
        <strain evidence="2">CGMCC 1.12997</strain>
    </source>
</reference>
<reference evidence="2" key="2">
    <citation type="submission" date="2020-09" db="EMBL/GenBank/DDBJ databases">
        <authorList>
            <person name="Sun Q."/>
            <person name="Zhou Y."/>
        </authorList>
    </citation>
    <scope>NUCLEOTIDE SEQUENCE</scope>
    <source>
        <strain evidence="2">CGMCC 1.12997</strain>
    </source>
</reference>
<dbReference type="Proteomes" id="UP000647241">
    <property type="component" value="Unassembled WGS sequence"/>
</dbReference>
<dbReference type="InterPro" id="IPR011048">
    <property type="entry name" value="Haem_d1_sf"/>
</dbReference>
<feature type="chain" id="PRO_5036857297" description="DNA-binding beta-propeller fold protein YncE" evidence="1">
    <location>
        <begin position="23"/>
        <end position="346"/>
    </location>
</feature>
<dbReference type="RefSeq" id="WP_188554924.1">
    <property type="nucleotide sequence ID" value="NZ_BMGT01000003.1"/>
</dbReference>
<dbReference type="InterPro" id="IPR051200">
    <property type="entry name" value="Host-pathogen_enzymatic-act"/>
</dbReference>
<accession>A0A917HMK0</accession>
<sequence length="346" mass="38247">MKTHILISLLTIASTLSPMSYAAQPNEQPVTLLGTTYLPEIVGDFDHFAVDLKRNHLFVSAEVHHSIEMFDLKTGQHLKSIGGFKTPHSVAYAPEKDELMVADGGDSALVLLSGEDFHRIDRIQLIDGSATGKGDSPDAAYYDAANRLYYIGNGGVSANLPDSVISIFSVDQGKLIGSISIPGNNVESMKVDNLHQRLYVNIRDKKQIGVVDLKTRQVIHTWTAPDMNRNTALAVDAEQERIFVAGRSPGIFYVFDREGRIVSQKSCVDINDDMTWDPVMKRIYISGTQGLSIFHQDTPDTYSEIANIPTNGGKTSFYVPQVHRFFVIHPKTNVDIAGLLVYRVNP</sequence>
<evidence type="ECO:0000313" key="2">
    <source>
        <dbReference type="EMBL" id="GGG83716.1"/>
    </source>
</evidence>
<gene>
    <name evidence="2" type="ORF">GCM10011585_29350</name>
</gene>
<organism evidence="2 3">
    <name type="scientific">Edaphobacter dinghuensis</name>
    <dbReference type="NCBI Taxonomy" id="1560005"/>
    <lineage>
        <taxon>Bacteria</taxon>
        <taxon>Pseudomonadati</taxon>
        <taxon>Acidobacteriota</taxon>
        <taxon>Terriglobia</taxon>
        <taxon>Terriglobales</taxon>
        <taxon>Acidobacteriaceae</taxon>
        <taxon>Edaphobacter</taxon>
    </lineage>
</organism>
<keyword evidence="3" id="KW-1185">Reference proteome</keyword>
<name>A0A917HMK0_9BACT</name>
<protein>
    <recommendedName>
        <fullName evidence="4">DNA-binding beta-propeller fold protein YncE</fullName>
    </recommendedName>
</protein>
<comment type="caution">
    <text evidence="2">The sequence shown here is derived from an EMBL/GenBank/DDBJ whole genome shotgun (WGS) entry which is preliminary data.</text>
</comment>
<dbReference type="PANTHER" id="PTHR47197:SF3">
    <property type="entry name" value="DIHYDRO-HEME D1 DEHYDROGENASE"/>
    <property type="match status" value="1"/>
</dbReference>